<organism evidence="2 3">
    <name type="scientific">Caballeronia catudaia</name>
    <dbReference type="NCBI Taxonomy" id="1777136"/>
    <lineage>
        <taxon>Bacteria</taxon>
        <taxon>Pseudomonadati</taxon>
        <taxon>Pseudomonadota</taxon>
        <taxon>Betaproteobacteria</taxon>
        <taxon>Burkholderiales</taxon>
        <taxon>Burkholderiaceae</taxon>
        <taxon>Caballeronia</taxon>
    </lineage>
</organism>
<name>A0A158AE19_9BURK</name>
<keyword evidence="1" id="KW-1133">Transmembrane helix</keyword>
<keyword evidence="1" id="KW-0472">Membrane</keyword>
<feature type="transmembrane region" description="Helical" evidence="1">
    <location>
        <begin position="26"/>
        <end position="46"/>
    </location>
</feature>
<evidence type="ECO:0000313" key="3">
    <source>
        <dbReference type="Proteomes" id="UP000054870"/>
    </source>
</evidence>
<reference evidence="2" key="1">
    <citation type="submission" date="2016-01" db="EMBL/GenBank/DDBJ databases">
        <authorList>
            <person name="Peeters C."/>
        </authorList>
    </citation>
    <scope>NUCLEOTIDE SEQUENCE [LARGE SCALE GENOMIC DNA]</scope>
    <source>
        <strain evidence="2">LMG 29318</strain>
    </source>
</reference>
<gene>
    <name evidence="2" type="ORF">AWB75_02075</name>
</gene>
<dbReference type="RefSeq" id="WP_235012055.1">
    <property type="nucleotide sequence ID" value="NZ_FCOF02000007.1"/>
</dbReference>
<proteinExistence type="predicted"/>
<sequence length="151" mass="16124">MASAFVDRPHGDGNVAMRPSRFLTSAMLGFVGVASASVFQCVFAHTEHAGHAAVACAVTFAALGLASYRWMRAQPVAIGLHPDGLTLQARDRETRHMQIAGCAQWSNRLLALTLCGVRGRRETLLVPADSVDAGTFRQLAVQARRAAASHL</sequence>
<dbReference type="InterPro" id="IPR009883">
    <property type="entry name" value="YgfX"/>
</dbReference>
<accession>A0A158AE19</accession>
<dbReference type="AlphaFoldDB" id="A0A158AE19"/>
<comment type="caution">
    <text evidence="2">The sequence shown here is derived from an EMBL/GenBank/DDBJ whole genome shotgun (WGS) entry which is preliminary data.</text>
</comment>
<keyword evidence="3" id="KW-1185">Reference proteome</keyword>
<protein>
    <submittedName>
        <fullName evidence="2">Lipoprotein</fullName>
    </submittedName>
</protein>
<keyword evidence="1" id="KW-0812">Transmembrane</keyword>
<dbReference type="Pfam" id="PF07254">
    <property type="entry name" value="Cpta_toxin"/>
    <property type="match status" value="1"/>
</dbReference>
<feature type="transmembrane region" description="Helical" evidence="1">
    <location>
        <begin position="52"/>
        <end position="71"/>
    </location>
</feature>
<evidence type="ECO:0000313" key="2">
    <source>
        <dbReference type="EMBL" id="SAK56033.1"/>
    </source>
</evidence>
<dbReference type="Proteomes" id="UP000054870">
    <property type="component" value="Unassembled WGS sequence"/>
</dbReference>
<dbReference type="EMBL" id="FCOF02000007">
    <property type="protein sequence ID" value="SAK56033.1"/>
    <property type="molecule type" value="Genomic_DNA"/>
</dbReference>
<evidence type="ECO:0000256" key="1">
    <source>
        <dbReference type="SAM" id="Phobius"/>
    </source>
</evidence>
<keyword evidence="2" id="KW-0449">Lipoprotein</keyword>